<evidence type="ECO:0000313" key="1">
    <source>
        <dbReference type="EMBL" id="KAL0313194.1"/>
    </source>
</evidence>
<reference evidence="1" key="1">
    <citation type="submission" date="2020-06" db="EMBL/GenBank/DDBJ databases">
        <authorList>
            <person name="Li T."/>
            <person name="Hu X."/>
            <person name="Zhang T."/>
            <person name="Song X."/>
            <person name="Zhang H."/>
            <person name="Dai N."/>
            <person name="Sheng W."/>
            <person name="Hou X."/>
            <person name="Wei L."/>
        </authorList>
    </citation>
    <scope>NUCLEOTIDE SEQUENCE</scope>
    <source>
        <strain evidence="1">G02</strain>
        <tissue evidence="1">Leaf</tissue>
    </source>
</reference>
<name>A0AAW2L3M6_SESRA</name>
<comment type="caution">
    <text evidence="1">The sequence shown here is derived from an EMBL/GenBank/DDBJ whole genome shotgun (WGS) entry which is preliminary data.</text>
</comment>
<reference evidence="1" key="2">
    <citation type="journal article" date="2024" name="Plant">
        <title>Genomic evolution and insights into agronomic trait innovations of Sesamum species.</title>
        <authorList>
            <person name="Miao H."/>
            <person name="Wang L."/>
            <person name="Qu L."/>
            <person name="Liu H."/>
            <person name="Sun Y."/>
            <person name="Le M."/>
            <person name="Wang Q."/>
            <person name="Wei S."/>
            <person name="Zheng Y."/>
            <person name="Lin W."/>
            <person name="Duan Y."/>
            <person name="Cao H."/>
            <person name="Xiong S."/>
            <person name="Wang X."/>
            <person name="Wei L."/>
            <person name="Li C."/>
            <person name="Ma Q."/>
            <person name="Ju M."/>
            <person name="Zhao R."/>
            <person name="Li G."/>
            <person name="Mu C."/>
            <person name="Tian Q."/>
            <person name="Mei H."/>
            <person name="Zhang T."/>
            <person name="Gao T."/>
            <person name="Zhang H."/>
        </authorList>
    </citation>
    <scope>NUCLEOTIDE SEQUENCE</scope>
    <source>
        <strain evidence="1">G02</strain>
    </source>
</reference>
<feature type="non-terminal residue" evidence="1">
    <location>
        <position position="63"/>
    </location>
</feature>
<organism evidence="1">
    <name type="scientific">Sesamum radiatum</name>
    <name type="common">Black benniseed</name>
    <dbReference type="NCBI Taxonomy" id="300843"/>
    <lineage>
        <taxon>Eukaryota</taxon>
        <taxon>Viridiplantae</taxon>
        <taxon>Streptophyta</taxon>
        <taxon>Embryophyta</taxon>
        <taxon>Tracheophyta</taxon>
        <taxon>Spermatophyta</taxon>
        <taxon>Magnoliopsida</taxon>
        <taxon>eudicotyledons</taxon>
        <taxon>Gunneridae</taxon>
        <taxon>Pentapetalae</taxon>
        <taxon>asterids</taxon>
        <taxon>lamiids</taxon>
        <taxon>Lamiales</taxon>
        <taxon>Pedaliaceae</taxon>
        <taxon>Sesamum</taxon>
    </lineage>
</organism>
<proteinExistence type="predicted"/>
<protein>
    <submittedName>
        <fullName evidence="1">Uncharacterized protein</fullName>
    </submittedName>
</protein>
<gene>
    <name evidence="1" type="ORF">Sradi_5718700</name>
</gene>
<dbReference type="AlphaFoldDB" id="A0AAW2L3M6"/>
<dbReference type="SUPFAM" id="SSF53098">
    <property type="entry name" value="Ribonuclease H-like"/>
    <property type="match status" value="1"/>
</dbReference>
<dbReference type="EMBL" id="JACGWJ010000026">
    <property type="protein sequence ID" value="KAL0313194.1"/>
    <property type="molecule type" value="Genomic_DNA"/>
</dbReference>
<dbReference type="InterPro" id="IPR012337">
    <property type="entry name" value="RNaseH-like_sf"/>
</dbReference>
<sequence>MNDVSVMRNRTMLNIVRSMMSFTKLPLSFWAYTLEPAAKLLNMAPSKTVAKTPYVTWQACFLK</sequence>
<accession>A0AAW2L3M6</accession>